<comment type="caution">
    <text evidence="1">The sequence shown here is derived from an EMBL/GenBank/DDBJ whole genome shotgun (WGS) entry which is preliminary data.</text>
</comment>
<organism evidence="1 2">
    <name type="scientific">Haloferula sargassicola</name>
    <dbReference type="NCBI Taxonomy" id="490096"/>
    <lineage>
        <taxon>Bacteria</taxon>
        <taxon>Pseudomonadati</taxon>
        <taxon>Verrucomicrobiota</taxon>
        <taxon>Verrucomicrobiia</taxon>
        <taxon>Verrucomicrobiales</taxon>
        <taxon>Verrucomicrobiaceae</taxon>
        <taxon>Haloferula</taxon>
    </lineage>
</organism>
<reference evidence="1 2" key="1">
    <citation type="submission" date="2024-02" db="EMBL/GenBank/DDBJ databases">
        <title>Haloferula sargassicola NBRC 104335.</title>
        <authorList>
            <person name="Ichikawa N."/>
            <person name="Katano-Makiyama Y."/>
            <person name="Hidaka K."/>
        </authorList>
    </citation>
    <scope>NUCLEOTIDE SEQUENCE [LARGE SCALE GENOMIC DNA]</scope>
    <source>
        <strain evidence="1 2">NBRC 104335</strain>
    </source>
</reference>
<evidence type="ECO:0000313" key="2">
    <source>
        <dbReference type="Proteomes" id="UP001476282"/>
    </source>
</evidence>
<evidence type="ECO:0000313" key="1">
    <source>
        <dbReference type="EMBL" id="GAA5484872.1"/>
    </source>
</evidence>
<accession>A0ABP9UTW6</accession>
<keyword evidence="2" id="KW-1185">Reference proteome</keyword>
<dbReference type="Proteomes" id="UP001476282">
    <property type="component" value="Unassembled WGS sequence"/>
</dbReference>
<proteinExistence type="predicted"/>
<name>A0ABP9UTW6_9BACT</name>
<gene>
    <name evidence="1" type="ORF">Hsar01_04126</name>
</gene>
<sequence length="70" mass="7651">MLILTPSSVSRPVHSAEVNWQPWSVLKISGIVPLEASAISNASRQRSVPMVLETAQPSTLRECQSITAHR</sequence>
<protein>
    <submittedName>
        <fullName evidence="1">Uncharacterized protein</fullName>
    </submittedName>
</protein>
<dbReference type="EMBL" id="BAABRI010000057">
    <property type="protein sequence ID" value="GAA5484872.1"/>
    <property type="molecule type" value="Genomic_DNA"/>
</dbReference>